<evidence type="ECO:0000313" key="10">
    <source>
        <dbReference type="EMBL" id="RNB51792.1"/>
    </source>
</evidence>
<keyword evidence="11" id="KW-1185">Reference proteome</keyword>
<dbReference type="Pfam" id="PF00111">
    <property type="entry name" value="Fer2"/>
    <property type="match status" value="1"/>
</dbReference>
<keyword evidence="6" id="KW-0408">Iron</keyword>
<dbReference type="AlphaFoldDB" id="A0A3M8AKR5"/>
<dbReference type="InterPro" id="IPR036010">
    <property type="entry name" value="2Fe-2S_ferredoxin-like_sf"/>
</dbReference>
<evidence type="ECO:0000259" key="8">
    <source>
        <dbReference type="PROSITE" id="PS51085"/>
    </source>
</evidence>
<dbReference type="GO" id="GO:0046872">
    <property type="term" value="F:metal ion binding"/>
    <property type="evidence" value="ECO:0007669"/>
    <property type="project" value="UniProtKB-KW"/>
</dbReference>
<dbReference type="SUPFAM" id="SSF52343">
    <property type="entry name" value="Ferredoxin reductase-like, C-terminal NADP-linked domain"/>
    <property type="match status" value="1"/>
</dbReference>
<dbReference type="PANTHER" id="PTHR47354">
    <property type="entry name" value="NADH OXIDOREDUCTASE HCR"/>
    <property type="match status" value="1"/>
</dbReference>
<evidence type="ECO:0000259" key="9">
    <source>
        <dbReference type="PROSITE" id="PS51384"/>
    </source>
</evidence>
<protein>
    <submittedName>
        <fullName evidence="10">Oxidoreductase</fullName>
    </submittedName>
</protein>
<comment type="cofactor">
    <cofactor evidence="1">
        <name>FAD</name>
        <dbReference type="ChEBI" id="CHEBI:57692"/>
    </cofactor>
</comment>
<dbReference type="PANTHER" id="PTHR47354:SF1">
    <property type="entry name" value="CARNITINE MONOOXYGENASE REDUCTASE SUBUNIT"/>
    <property type="match status" value="1"/>
</dbReference>
<evidence type="ECO:0000256" key="3">
    <source>
        <dbReference type="ARBA" id="ARBA00022714"/>
    </source>
</evidence>
<evidence type="ECO:0000256" key="5">
    <source>
        <dbReference type="ARBA" id="ARBA00023002"/>
    </source>
</evidence>
<dbReference type="OrthoDB" id="502624at2"/>
<proteinExistence type="predicted"/>
<dbReference type="PROSITE" id="PS00197">
    <property type="entry name" value="2FE2S_FER_1"/>
    <property type="match status" value="1"/>
</dbReference>
<evidence type="ECO:0000256" key="2">
    <source>
        <dbReference type="ARBA" id="ARBA00022630"/>
    </source>
</evidence>
<keyword evidence="7" id="KW-0411">Iron-sulfur</keyword>
<dbReference type="CDD" id="cd06185">
    <property type="entry name" value="PDR_like"/>
    <property type="match status" value="1"/>
</dbReference>
<name>A0A3M8AKR5_9MICO</name>
<evidence type="ECO:0000256" key="6">
    <source>
        <dbReference type="ARBA" id="ARBA00023004"/>
    </source>
</evidence>
<dbReference type="Gene3D" id="3.10.20.30">
    <property type="match status" value="1"/>
</dbReference>
<dbReference type="Gene3D" id="3.40.50.80">
    <property type="entry name" value="Nucleotide-binding domain of ferredoxin-NADP reductase (FNR) module"/>
    <property type="match status" value="1"/>
</dbReference>
<keyword evidence="2" id="KW-0285">Flavoprotein</keyword>
<dbReference type="InterPro" id="IPR050415">
    <property type="entry name" value="MRET"/>
</dbReference>
<comment type="caution">
    <text evidence="10">The sequence shown here is derived from an EMBL/GenBank/DDBJ whole genome shotgun (WGS) entry which is preliminary data.</text>
</comment>
<dbReference type="GO" id="GO:0016491">
    <property type="term" value="F:oxidoreductase activity"/>
    <property type="evidence" value="ECO:0007669"/>
    <property type="project" value="UniProtKB-KW"/>
</dbReference>
<feature type="domain" description="2Fe-2S ferredoxin-type" evidence="8">
    <location>
        <begin position="231"/>
        <end position="316"/>
    </location>
</feature>
<organism evidence="10 11">
    <name type="scientific">Agromyces tardus</name>
    <dbReference type="NCBI Taxonomy" id="2583849"/>
    <lineage>
        <taxon>Bacteria</taxon>
        <taxon>Bacillati</taxon>
        <taxon>Actinomycetota</taxon>
        <taxon>Actinomycetes</taxon>
        <taxon>Micrococcales</taxon>
        <taxon>Microbacteriaceae</taxon>
        <taxon>Agromyces</taxon>
    </lineage>
</organism>
<reference evidence="10 11" key="1">
    <citation type="submission" date="2018-10" db="EMBL/GenBank/DDBJ databases">
        <title>Isolation, diversity and antibacterial activity of antinobacteria from the wheat rhizosphere soil.</title>
        <authorList>
            <person name="Sun T."/>
        </authorList>
    </citation>
    <scope>NUCLEOTIDE SEQUENCE [LARGE SCALE GENOMIC DNA]</scope>
    <source>
        <strain evidence="10 11">SJ-23</strain>
    </source>
</reference>
<feature type="domain" description="FAD-binding FR-type" evidence="9">
    <location>
        <begin position="3"/>
        <end position="107"/>
    </location>
</feature>
<dbReference type="EMBL" id="RHHB01000002">
    <property type="protein sequence ID" value="RNB51792.1"/>
    <property type="molecule type" value="Genomic_DNA"/>
</dbReference>
<dbReference type="RefSeq" id="WP_122935426.1">
    <property type="nucleotide sequence ID" value="NZ_JBHSNT010000044.1"/>
</dbReference>
<sequence length="316" mass="34122">MTAPAPEFDVVARGTATIADDIVRVDLVRADGTPFPEWRPGAHVDLLLPIGVERQYSLCGDPADRATWTIGVLREQDGRGGSDWVHDSLAAGATLRVRGPWNHFAMADAARYRFVAGGIGITPLLPMIRAAAASGADWTLDYAGRTASRMAFVPELAALAADRVRLHVADEGRRLDLGSLAPQPGELVYACGPARLLDELAERSADWPPATLHVERFEAKPLAEPVLHESFEVELLLSGETVTVPPDRTVLEVVEEAGVFVLSSCREGTCGTCETVVVEGEVDHRDSILSPEEQRASDRMMICVSRAACPRLVLEL</sequence>
<gene>
    <name evidence="10" type="ORF">EDM22_02220</name>
</gene>
<dbReference type="SUPFAM" id="SSF63380">
    <property type="entry name" value="Riboflavin synthase domain-like"/>
    <property type="match status" value="1"/>
</dbReference>
<dbReference type="InterPro" id="IPR006058">
    <property type="entry name" value="2Fe2S_fd_BS"/>
</dbReference>
<evidence type="ECO:0000313" key="11">
    <source>
        <dbReference type="Proteomes" id="UP000275048"/>
    </source>
</evidence>
<keyword evidence="3" id="KW-0001">2Fe-2S</keyword>
<dbReference type="Proteomes" id="UP000275048">
    <property type="component" value="Unassembled WGS sequence"/>
</dbReference>
<dbReference type="Gene3D" id="2.40.30.10">
    <property type="entry name" value="Translation factors"/>
    <property type="match status" value="1"/>
</dbReference>
<dbReference type="SUPFAM" id="SSF54292">
    <property type="entry name" value="2Fe-2S ferredoxin-like"/>
    <property type="match status" value="1"/>
</dbReference>
<evidence type="ECO:0000256" key="7">
    <source>
        <dbReference type="ARBA" id="ARBA00023014"/>
    </source>
</evidence>
<accession>A0A3M8AKR5</accession>
<dbReference type="PROSITE" id="PS51085">
    <property type="entry name" value="2FE2S_FER_2"/>
    <property type="match status" value="1"/>
</dbReference>
<dbReference type="CDD" id="cd00207">
    <property type="entry name" value="fer2"/>
    <property type="match status" value="1"/>
</dbReference>
<keyword evidence="5" id="KW-0560">Oxidoreductase</keyword>
<evidence type="ECO:0000256" key="4">
    <source>
        <dbReference type="ARBA" id="ARBA00022723"/>
    </source>
</evidence>
<dbReference type="InterPro" id="IPR017927">
    <property type="entry name" value="FAD-bd_FR_type"/>
</dbReference>
<dbReference type="InterPro" id="IPR001041">
    <property type="entry name" value="2Fe-2S_ferredoxin-type"/>
</dbReference>
<evidence type="ECO:0000256" key="1">
    <source>
        <dbReference type="ARBA" id="ARBA00001974"/>
    </source>
</evidence>
<dbReference type="PRINTS" id="PR00409">
    <property type="entry name" value="PHDIOXRDTASE"/>
</dbReference>
<dbReference type="GO" id="GO:0051537">
    <property type="term" value="F:2 iron, 2 sulfur cluster binding"/>
    <property type="evidence" value="ECO:0007669"/>
    <property type="project" value="UniProtKB-KW"/>
</dbReference>
<dbReference type="InterPro" id="IPR012675">
    <property type="entry name" value="Beta-grasp_dom_sf"/>
</dbReference>
<keyword evidence="4" id="KW-0479">Metal-binding</keyword>
<dbReference type="InterPro" id="IPR039261">
    <property type="entry name" value="FNR_nucleotide-bd"/>
</dbReference>
<dbReference type="InterPro" id="IPR017938">
    <property type="entry name" value="Riboflavin_synthase-like_b-brl"/>
</dbReference>
<dbReference type="PROSITE" id="PS51384">
    <property type="entry name" value="FAD_FR"/>
    <property type="match status" value="1"/>
</dbReference>